<dbReference type="GO" id="GO:0006740">
    <property type="term" value="P:NADPH regeneration"/>
    <property type="evidence" value="ECO:0007669"/>
    <property type="project" value="TreeGrafter"/>
</dbReference>
<dbReference type="SUPFAM" id="SSF52283">
    <property type="entry name" value="Formate/glycerate dehydrogenase catalytic domain-like"/>
    <property type="match status" value="1"/>
</dbReference>
<protein>
    <recommendedName>
        <fullName evidence="3">proton-translocating NAD(P)(+) transhydrogenase</fullName>
        <ecNumber evidence="3">7.1.1.1</ecNumber>
    </recommendedName>
</protein>
<evidence type="ECO:0000256" key="5">
    <source>
        <dbReference type="ARBA" id="ARBA00022857"/>
    </source>
</evidence>
<dbReference type="GO" id="GO:0050661">
    <property type="term" value="F:NADP binding"/>
    <property type="evidence" value="ECO:0007669"/>
    <property type="project" value="TreeGrafter"/>
</dbReference>
<dbReference type="GO" id="GO:0008750">
    <property type="term" value="F:proton-translocating NAD(P)+ transhydrogenase activity"/>
    <property type="evidence" value="ECO:0007669"/>
    <property type="project" value="UniProtKB-EC"/>
</dbReference>
<name>A0A520MU04_9GAMM</name>
<keyword evidence="4" id="KW-0547">Nucleotide-binding</keyword>
<comment type="similarity">
    <text evidence="2">Belongs to the AlaDH/PNT family.</text>
</comment>
<dbReference type="SMART" id="SM01002">
    <property type="entry name" value="AlaDh_PNT_C"/>
    <property type="match status" value="1"/>
</dbReference>
<dbReference type="SUPFAM" id="SSF51735">
    <property type="entry name" value="NAD(P)-binding Rossmann-fold domains"/>
    <property type="match status" value="1"/>
</dbReference>
<sequence length="372" mass="40636">MIISALKSSITSDERSPIHIDTIKTLVELGVEVWFEEDIGDGINVKNQTFVEAGLKKHSREDCLKNGNLIITNQALNNDDLEFVKSNTTILGMVNPFSNQDLINKCSSAKINLVSMEFIPRITRAQKMDVLSSQANLAGYVAVIESAKHLSTALPMMMTAAGTLKPAKVFVIGVGVAGLQAIATAKRLGARVEAFDTRDVVEEQVNSLGAKFVKIDLGETGETDQGYAKELTEEQINKQKELQSKVCERSDIVITTAQLFGRPAPMLIDNSTIDKMMSGSVIFDMAVESGGNVEGSEVDKVVDRNGVKIIGISNLASKVSSHASLALSNNYNNWIIDFFDSETSSINFDFEDEIIQSSVLVYDGKIKNERFQ</sequence>
<proteinExistence type="inferred from homology"/>
<keyword evidence="6" id="KW-1278">Translocase</keyword>
<keyword evidence="7" id="KW-0520">NAD</keyword>
<keyword evidence="5" id="KW-0521">NADP</keyword>
<dbReference type="InterPro" id="IPR007886">
    <property type="entry name" value="AlaDH/PNT_N"/>
</dbReference>
<dbReference type="InterPro" id="IPR036291">
    <property type="entry name" value="NAD(P)-bd_dom_sf"/>
</dbReference>
<dbReference type="AlphaFoldDB" id="A0A520MU04"/>
<dbReference type="PANTHER" id="PTHR10160:SF19">
    <property type="entry name" value="PROTON-TRANSLOCATING NAD(P)(+) TRANSHYDROGENASE"/>
    <property type="match status" value="1"/>
</dbReference>
<comment type="catalytic activity">
    <reaction evidence="8">
        <text>NAD(+) + NADPH + H(+)(in) = NADH + NADP(+) + H(+)(out)</text>
        <dbReference type="Rhea" id="RHEA:47992"/>
        <dbReference type="ChEBI" id="CHEBI:15378"/>
        <dbReference type="ChEBI" id="CHEBI:57540"/>
        <dbReference type="ChEBI" id="CHEBI:57783"/>
        <dbReference type="ChEBI" id="CHEBI:57945"/>
        <dbReference type="ChEBI" id="CHEBI:58349"/>
        <dbReference type="EC" id="7.1.1.1"/>
    </reaction>
</comment>
<dbReference type="Proteomes" id="UP000315498">
    <property type="component" value="Unassembled WGS sequence"/>
</dbReference>
<dbReference type="InterPro" id="IPR007698">
    <property type="entry name" value="AlaDH/PNT_NAD(H)-bd"/>
</dbReference>
<organism evidence="11 12">
    <name type="scientific">SAR86 cluster bacterium</name>
    <dbReference type="NCBI Taxonomy" id="2030880"/>
    <lineage>
        <taxon>Bacteria</taxon>
        <taxon>Pseudomonadati</taxon>
        <taxon>Pseudomonadota</taxon>
        <taxon>Gammaproteobacteria</taxon>
        <taxon>SAR86 cluster</taxon>
    </lineage>
</organism>
<comment type="function">
    <text evidence="1">The transhydrogenation between NADH and NADP is coupled to respiration and ATP hydrolysis and functions as a proton pump across the membrane.</text>
</comment>
<dbReference type="InterPro" id="IPR008143">
    <property type="entry name" value="Ala_DH/PNT_CS2"/>
</dbReference>
<dbReference type="GO" id="GO:0005886">
    <property type="term" value="C:plasma membrane"/>
    <property type="evidence" value="ECO:0007669"/>
    <property type="project" value="TreeGrafter"/>
</dbReference>
<evidence type="ECO:0000259" key="10">
    <source>
        <dbReference type="SMART" id="SM01003"/>
    </source>
</evidence>
<evidence type="ECO:0000256" key="8">
    <source>
        <dbReference type="ARBA" id="ARBA00048202"/>
    </source>
</evidence>
<evidence type="ECO:0000256" key="2">
    <source>
        <dbReference type="ARBA" id="ARBA00005689"/>
    </source>
</evidence>
<evidence type="ECO:0000256" key="4">
    <source>
        <dbReference type="ARBA" id="ARBA00022741"/>
    </source>
</evidence>
<evidence type="ECO:0000256" key="3">
    <source>
        <dbReference type="ARBA" id="ARBA00012943"/>
    </source>
</evidence>
<dbReference type="Gene3D" id="3.40.50.720">
    <property type="entry name" value="NAD(P)-binding Rossmann-like Domain"/>
    <property type="match status" value="2"/>
</dbReference>
<evidence type="ECO:0000256" key="6">
    <source>
        <dbReference type="ARBA" id="ARBA00022967"/>
    </source>
</evidence>
<dbReference type="SMART" id="SM01003">
    <property type="entry name" value="AlaDh_PNT_N"/>
    <property type="match status" value="1"/>
</dbReference>
<dbReference type="Pfam" id="PF05222">
    <property type="entry name" value="AlaDh_PNT_N"/>
    <property type="match status" value="1"/>
</dbReference>
<evidence type="ECO:0000313" key="12">
    <source>
        <dbReference type="Proteomes" id="UP000315498"/>
    </source>
</evidence>
<dbReference type="CDD" id="cd05304">
    <property type="entry name" value="Rubrum_tdh"/>
    <property type="match status" value="1"/>
</dbReference>
<dbReference type="EC" id="7.1.1.1" evidence="3"/>
<evidence type="ECO:0000313" key="11">
    <source>
        <dbReference type="EMBL" id="RZO24713.1"/>
    </source>
</evidence>
<evidence type="ECO:0000256" key="1">
    <source>
        <dbReference type="ARBA" id="ARBA00003943"/>
    </source>
</evidence>
<feature type="domain" description="Alanine dehydrogenase/pyridine nucleotide transhydrogenase NAD(H)-binding" evidence="9">
    <location>
        <begin position="147"/>
        <end position="311"/>
    </location>
</feature>
<evidence type="ECO:0000256" key="7">
    <source>
        <dbReference type="ARBA" id="ARBA00023027"/>
    </source>
</evidence>
<evidence type="ECO:0000259" key="9">
    <source>
        <dbReference type="SMART" id="SM01002"/>
    </source>
</evidence>
<dbReference type="GO" id="GO:0016491">
    <property type="term" value="F:oxidoreductase activity"/>
    <property type="evidence" value="ECO:0007669"/>
    <property type="project" value="InterPro"/>
</dbReference>
<dbReference type="PROSITE" id="PS00837">
    <property type="entry name" value="ALADH_PNT_2"/>
    <property type="match status" value="1"/>
</dbReference>
<dbReference type="Pfam" id="PF01262">
    <property type="entry name" value="AlaDh_PNT_C"/>
    <property type="match status" value="1"/>
</dbReference>
<dbReference type="PANTHER" id="PTHR10160">
    <property type="entry name" value="NAD(P) TRANSHYDROGENASE"/>
    <property type="match status" value="1"/>
</dbReference>
<accession>A0A520MU04</accession>
<gene>
    <name evidence="11" type="ORF">EVA94_02300</name>
</gene>
<comment type="caution">
    <text evidence="11">The sequence shown here is derived from an EMBL/GenBank/DDBJ whole genome shotgun (WGS) entry which is preliminary data.</text>
</comment>
<feature type="domain" description="Alanine dehydrogenase/pyridine nucleotide transhydrogenase N-terminal" evidence="10">
    <location>
        <begin position="4"/>
        <end position="138"/>
    </location>
</feature>
<dbReference type="EMBL" id="SHBG01000016">
    <property type="protein sequence ID" value="RZO24713.1"/>
    <property type="molecule type" value="Genomic_DNA"/>
</dbReference>
<reference evidence="11 12" key="1">
    <citation type="submission" date="2019-02" db="EMBL/GenBank/DDBJ databases">
        <title>Prokaryotic population dynamics and viral predation in marine succession experiment using metagenomics: the confinement effect.</title>
        <authorList>
            <person name="Haro-Moreno J.M."/>
            <person name="Rodriguez-Valera F."/>
            <person name="Lopez-Perez M."/>
        </authorList>
    </citation>
    <scope>NUCLEOTIDE SEQUENCE [LARGE SCALE GENOMIC DNA]</scope>
    <source>
        <strain evidence="11">MED-G161</strain>
    </source>
</reference>